<dbReference type="GeneID" id="71764056"/>
<evidence type="ECO:0000259" key="3">
    <source>
        <dbReference type="PROSITE" id="PS50966"/>
    </source>
</evidence>
<dbReference type="EMBL" id="CP095009">
    <property type="protein sequence ID" value="UOO97312.1"/>
    <property type="molecule type" value="Genomic_DNA"/>
</dbReference>
<feature type="region of interest" description="Disordered" evidence="2">
    <location>
        <begin position="93"/>
        <end position="160"/>
    </location>
</feature>
<reference evidence="4" key="3">
    <citation type="submission" date="2023-12" db="EMBL/GenBank/DDBJ databases">
        <authorList>
            <person name="Sun Q."/>
            <person name="Inoue M."/>
        </authorList>
    </citation>
    <scope>NUCLEOTIDE SEQUENCE</scope>
    <source>
        <strain evidence="4">JCM 12289</strain>
    </source>
</reference>
<dbReference type="RefSeq" id="WP_244706852.1">
    <property type="nucleotide sequence ID" value="NZ_BAAADN010000031.1"/>
</dbReference>
<geneLocation type="plasmid" evidence="5 6">
    <name>unnamed4</name>
</geneLocation>
<evidence type="ECO:0000256" key="2">
    <source>
        <dbReference type="SAM" id="MobiDB-lite"/>
    </source>
</evidence>
<evidence type="ECO:0000256" key="1">
    <source>
        <dbReference type="PROSITE-ProRule" id="PRU00325"/>
    </source>
</evidence>
<evidence type="ECO:0000313" key="4">
    <source>
        <dbReference type="EMBL" id="GAA0464533.1"/>
    </source>
</evidence>
<evidence type="ECO:0000313" key="5">
    <source>
        <dbReference type="EMBL" id="UOO97312.1"/>
    </source>
</evidence>
<dbReference type="AlphaFoldDB" id="A0AAV3SHM3"/>
<dbReference type="PROSITE" id="PS50966">
    <property type="entry name" value="ZF_SWIM"/>
    <property type="match status" value="1"/>
</dbReference>
<reference evidence="4" key="1">
    <citation type="journal article" date="2014" name="Int. J. Syst. Evol. Microbiol.">
        <title>Complete genome sequence of Corynebacterium casei LMG S-19264T (=DSM 44701T), isolated from a smear-ripened cheese.</title>
        <authorList>
            <consortium name="US DOE Joint Genome Institute (JGI-PGF)"/>
            <person name="Walter F."/>
            <person name="Albersmeier A."/>
            <person name="Kalinowski J."/>
            <person name="Ruckert C."/>
        </authorList>
    </citation>
    <scope>NUCLEOTIDE SEQUENCE</scope>
    <source>
        <strain evidence="4">JCM 12289</strain>
    </source>
</reference>
<dbReference type="Proteomes" id="UP000830542">
    <property type="component" value="Plasmid unnamed4"/>
</dbReference>
<accession>A0AAV3SHM3</accession>
<dbReference type="Proteomes" id="UP001500962">
    <property type="component" value="Unassembled WGS sequence"/>
</dbReference>
<sequence>MSTNELSGQERTDDGRRGIEAVAKRVSRALDGFFHVEAAGDDKYTVFSGSGSSYTVDLSDGTCTCPDGQRGSWCKHAHRAAFVTGKIPDIDGVHVESDTIDDSDETTESDDPEQTNDDSETLAERVERFEQSHPDASPIKVISQLGIDPDQKERVEEVLA</sequence>
<dbReference type="InterPro" id="IPR007527">
    <property type="entry name" value="Znf_SWIM"/>
</dbReference>
<name>A0AAV3SHM3_HALDO</name>
<evidence type="ECO:0000313" key="6">
    <source>
        <dbReference type="Proteomes" id="UP000830542"/>
    </source>
</evidence>
<evidence type="ECO:0000313" key="7">
    <source>
        <dbReference type="Proteomes" id="UP001500962"/>
    </source>
</evidence>
<feature type="domain" description="SWIM-type" evidence="3">
    <location>
        <begin position="54"/>
        <end position="85"/>
    </location>
</feature>
<keyword evidence="1" id="KW-0863">Zinc-finger</keyword>
<keyword evidence="6" id="KW-1185">Reference proteome</keyword>
<gene>
    <name evidence="4" type="ORF">GCM10008985_21750</name>
    <name evidence="5" type="ORF">MUK72_19370</name>
</gene>
<dbReference type="EMBL" id="BAAADN010000031">
    <property type="protein sequence ID" value="GAA0464533.1"/>
    <property type="molecule type" value="Genomic_DNA"/>
</dbReference>
<dbReference type="GO" id="GO:0008270">
    <property type="term" value="F:zinc ion binding"/>
    <property type="evidence" value="ECO:0007669"/>
    <property type="project" value="UniProtKB-KW"/>
</dbReference>
<proteinExistence type="predicted"/>
<feature type="compositionally biased region" description="Acidic residues" evidence="2">
    <location>
        <begin position="98"/>
        <end position="121"/>
    </location>
</feature>
<protein>
    <submittedName>
        <fullName evidence="5">SWIM zinc finger domain-containing protein</fullName>
    </submittedName>
</protein>
<reference evidence="5" key="2">
    <citation type="submission" date="2022-04" db="EMBL/GenBank/DDBJ databases">
        <title>Sequencing and genomic assembly of Halococcus dombrowskii.</title>
        <authorList>
            <person name="Lim S.W."/>
            <person name="MacLea K.S."/>
        </authorList>
    </citation>
    <scope>NUCLEOTIDE SEQUENCE</scope>
    <source>
        <strain evidence="5">H4</strain>
        <plasmid evidence="5">unnamed4</plasmid>
    </source>
</reference>
<feature type="compositionally biased region" description="Basic and acidic residues" evidence="2">
    <location>
        <begin position="122"/>
        <end position="133"/>
    </location>
</feature>
<dbReference type="KEGG" id="hdo:MUK72_19370"/>
<keyword evidence="5" id="KW-0614">Plasmid</keyword>
<keyword evidence="1" id="KW-0479">Metal-binding</keyword>
<keyword evidence="1" id="KW-0862">Zinc</keyword>
<organism evidence="4 7">
    <name type="scientific">Halococcus dombrowskii</name>
    <dbReference type="NCBI Taxonomy" id="179637"/>
    <lineage>
        <taxon>Archaea</taxon>
        <taxon>Methanobacteriati</taxon>
        <taxon>Methanobacteriota</taxon>
        <taxon>Stenosarchaea group</taxon>
        <taxon>Halobacteria</taxon>
        <taxon>Halobacteriales</taxon>
        <taxon>Halococcaceae</taxon>
        <taxon>Halococcus</taxon>
    </lineage>
</organism>
<dbReference type="Pfam" id="PF04434">
    <property type="entry name" value="SWIM"/>
    <property type="match status" value="1"/>
</dbReference>
<feature type="compositionally biased region" description="Basic and acidic residues" evidence="2">
    <location>
        <begin position="149"/>
        <end position="160"/>
    </location>
</feature>